<sequence length="753" mass="86661">MTLLSEEPPKKRSKRRDGPPFKCDYPNCTKEFLRSEHLSRHQLNHNPKKIFRCPYCEKTFVRNDLLVRHEKRHAQRDGSKEPPPKQLSSVNTIVRTHNNLAPSPTPHIGDDPTPNLFSWLFSEDPETLDQVNPTNMESSEMDQMFANNGQTFFLLDGFENISSNSALFSDQPIAMGNPETSHMKNEYELNDLRLAEFKTLIPALATHPDFLQFKLEKMLRTYWKYFHPRFPILHKPTFVASQTPSSLLLSMFIIGARLSTIFDDLYSPDHIEDPQSFADLIANPLRWHIFSSPDFEPPATIWTIQSLLLLEFYEKNCSSRKMHERAHLHHGTTIQLLRRLPTLGGTPQKLGQPEDVNNWHSWIEVESLKRATYMCFYMDTIDAIMYGHQVLIYAHQVQLTMPVEDEVWDADFRNFKQVIKQAKKPQKFLLVLKNLLNGVSTRTNAFGKKVLVSGLSAVMFQIQQRDLQLAFGLDKFGASETAKNWRELMTAAYSIWRNDVGVSCCSSKTAVENVKASSGFMELSQKDTRCKCTVYHMAHVCMSIPQYDFLIFAGAPWRMNVKPSSPLERDAICKRVVEWTETRHAKVAVVQCYLLLFEMFLSPHGAPEEYDYDYDADRDLFFRSNPISIALLVVWTYVFIKCGPETYNPQRPKESGYKYLRRIRSQFTSAAGCVLDTTDEEYTGSQLYGKVMKWTDVLDSIPDKQNLVGLLGLVGQKMESARYSIVQELGKLIVFCARRSSGSSQIILYDMYE</sequence>
<evidence type="ECO:0000256" key="4">
    <source>
        <dbReference type="ARBA" id="ARBA00022771"/>
    </source>
</evidence>
<evidence type="ECO:0000313" key="11">
    <source>
        <dbReference type="Proteomes" id="UP000788993"/>
    </source>
</evidence>
<dbReference type="GO" id="GO:0005634">
    <property type="term" value="C:nucleus"/>
    <property type="evidence" value="ECO:0007669"/>
    <property type="project" value="UniProtKB-SubCell"/>
</dbReference>
<gene>
    <name evidence="10" type="ORF">OGATHE_004005</name>
</gene>
<evidence type="ECO:0000256" key="8">
    <source>
        <dbReference type="SAM" id="MobiDB-lite"/>
    </source>
</evidence>
<keyword evidence="4 7" id="KW-0863">Zinc-finger</keyword>
<proteinExistence type="predicted"/>
<protein>
    <recommendedName>
        <fullName evidence="9">C2H2-type domain-containing protein</fullName>
    </recommendedName>
</protein>
<dbReference type="GO" id="GO:0000981">
    <property type="term" value="F:DNA-binding transcription factor activity, RNA polymerase II-specific"/>
    <property type="evidence" value="ECO:0007669"/>
    <property type="project" value="InterPro"/>
</dbReference>
<feature type="region of interest" description="Disordered" evidence="8">
    <location>
        <begin position="1"/>
        <end position="21"/>
    </location>
</feature>
<keyword evidence="3" id="KW-0677">Repeat</keyword>
<dbReference type="PROSITE" id="PS50157">
    <property type="entry name" value="ZINC_FINGER_C2H2_2"/>
    <property type="match status" value="2"/>
</dbReference>
<name>A0A9P8P4P4_9ASCO</name>
<organism evidence="10 11">
    <name type="scientific">Ogataea polymorpha</name>
    <dbReference type="NCBI Taxonomy" id="460523"/>
    <lineage>
        <taxon>Eukaryota</taxon>
        <taxon>Fungi</taxon>
        <taxon>Dikarya</taxon>
        <taxon>Ascomycota</taxon>
        <taxon>Saccharomycotina</taxon>
        <taxon>Pichiomycetes</taxon>
        <taxon>Pichiales</taxon>
        <taxon>Pichiaceae</taxon>
        <taxon>Ogataea</taxon>
    </lineage>
</organism>
<dbReference type="InterPro" id="IPR013087">
    <property type="entry name" value="Znf_C2H2_type"/>
</dbReference>
<evidence type="ECO:0000256" key="5">
    <source>
        <dbReference type="ARBA" id="ARBA00022833"/>
    </source>
</evidence>
<accession>A0A9P8P4P4</accession>
<dbReference type="CDD" id="cd12148">
    <property type="entry name" value="fungal_TF_MHR"/>
    <property type="match status" value="1"/>
</dbReference>
<keyword evidence="2" id="KW-0479">Metal-binding</keyword>
<reference evidence="10" key="1">
    <citation type="journal article" date="2021" name="Open Biol.">
        <title>Shared evolutionary footprints suggest mitochondrial oxidative damage underlies multiple complex I losses in fungi.</title>
        <authorList>
            <person name="Schikora-Tamarit M.A."/>
            <person name="Marcet-Houben M."/>
            <person name="Nosek J."/>
            <person name="Gabaldon T."/>
        </authorList>
    </citation>
    <scope>NUCLEOTIDE SEQUENCE</scope>
    <source>
        <strain evidence="10">NCAIM Y.01608</strain>
    </source>
</reference>
<dbReference type="Gene3D" id="3.30.160.60">
    <property type="entry name" value="Classic Zinc Finger"/>
    <property type="match status" value="2"/>
</dbReference>
<keyword evidence="6" id="KW-0539">Nucleus</keyword>
<dbReference type="InterPro" id="IPR007219">
    <property type="entry name" value="XnlR_reg_dom"/>
</dbReference>
<dbReference type="Pfam" id="PF04082">
    <property type="entry name" value="Fungal_trans"/>
    <property type="match status" value="1"/>
</dbReference>
<dbReference type="Proteomes" id="UP000788993">
    <property type="component" value="Unassembled WGS sequence"/>
</dbReference>
<dbReference type="InterPro" id="IPR051059">
    <property type="entry name" value="VerF-like"/>
</dbReference>
<dbReference type="GO" id="GO:0000978">
    <property type="term" value="F:RNA polymerase II cis-regulatory region sequence-specific DNA binding"/>
    <property type="evidence" value="ECO:0007669"/>
    <property type="project" value="InterPro"/>
</dbReference>
<dbReference type="SUPFAM" id="SSF57667">
    <property type="entry name" value="beta-beta-alpha zinc fingers"/>
    <property type="match status" value="1"/>
</dbReference>
<comment type="subcellular location">
    <subcellularLocation>
        <location evidence="1">Nucleus</location>
    </subcellularLocation>
</comment>
<evidence type="ECO:0000256" key="3">
    <source>
        <dbReference type="ARBA" id="ARBA00022737"/>
    </source>
</evidence>
<dbReference type="SMART" id="SM00355">
    <property type="entry name" value="ZnF_C2H2"/>
    <property type="match status" value="2"/>
</dbReference>
<dbReference type="PANTHER" id="PTHR40626">
    <property type="entry name" value="MIP31509P"/>
    <property type="match status" value="1"/>
</dbReference>
<dbReference type="GO" id="GO:0000785">
    <property type="term" value="C:chromatin"/>
    <property type="evidence" value="ECO:0007669"/>
    <property type="project" value="TreeGrafter"/>
</dbReference>
<dbReference type="PANTHER" id="PTHR40626:SF11">
    <property type="entry name" value="ZINC FINGER PROTEIN YPR022C"/>
    <property type="match status" value="1"/>
</dbReference>
<comment type="caution">
    <text evidence="10">The sequence shown here is derived from an EMBL/GenBank/DDBJ whole genome shotgun (WGS) entry which is preliminary data.</text>
</comment>
<evidence type="ECO:0000256" key="7">
    <source>
        <dbReference type="PROSITE-ProRule" id="PRU00042"/>
    </source>
</evidence>
<keyword evidence="11" id="KW-1185">Reference proteome</keyword>
<evidence type="ECO:0000256" key="6">
    <source>
        <dbReference type="ARBA" id="ARBA00023242"/>
    </source>
</evidence>
<dbReference type="Pfam" id="PF00096">
    <property type="entry name" value="zf-C2H2"/>
    <property type="match status" value="1"/>
</dbReference>
<dbReference type="PROSITE" id="PS00028">
    <property type="entry name" value="ZINC_FINGER_C2H2_1"/>
    <property type="match status" value="2"/>
</dbReference>
<evidence type="ECO:0000313" key="10">
    <source>
        <dbReference type="EMBL" id="KAH3665190.1"/>
    </source>
</evidence>
<keyword evidence="5" id="KW-0862">Zinc</keyword>
<evidence type="ECO:0000256" key="1">
    <source>
        <dbReference type="ARBA" id="ARBA00004123"/>
    </source>
</evidence>
<dbReference type="AlphaFoldDB" id="A0A9P8P4P4"/>
<dbReference type="EMBL" id="JAEUBD010001178">
    <property type="protein sequence ID" value="KAH3665190.1"/>
    <property type="molecule type" value="Genomic_DNA"/>
</dbReference>
<feature type="domain" description="C2H2-type" evidence="9">
    <location>
        <begin position="21"/>
        <end position="50"/>
    </location>
</feature>
<evidence type="ECO:0000259" key="9">
    <source>
        <dbReference type="PROSITE" id="PS50157"/>
    </source>
</evidence>
<reference evidence="10" key="2">
    <citation type="submission" date="2021-01" db="EMBL/GenBank/DDBJ databases">
        <authorList>
            <person name="Schikora-Tamarit M.A."/>
        </authorList>
    </citation>
    <scope>NUCLEOTIDE SEQUENCE</scope>
    <source>
        <strain evidence="10">NCAIM Y.01608</strain>
    </source>
</reference>
<evidence type="ECO:0000256" key="2">
    <source>
        <dbReference type="ARBA" id="ARBA00022723"/>
    </source>
</evidence>
<dbReference type="GO" id="GO:0008270">
    <property type="term" value="F:zinc ion binding"/>
    <property type="evidence" value="ECO:0007669"/>
    <property type="project" value="UniProtKB-KW"/>
</dbReference>
<dbReference type="GO" id="GO:0006351">
    <property type="term" value="P:DNA-templated transcription"/>
    <property type="evidence" value="ECO:0007669"/>
    <property type="project" value="InterPro"/>
</dbReference>
<feature type="domain" description="C2H2-type" evidence="9">
    <location>
        <begin position="51"/>
        <end position="78"/>
    </location>
</feature>
<dbReference type="InterPro" id="IPR036236">
    <property type="entry name" value="Znf_C2H2_sf"/>
</dbReference>